<reference evidence="2 3" key="1">
    <citation type="submission" date="2023-07" db="EMBL/GenBank/DDBJ databases">
        <title>Sequencing the genomes of 1000 actinobacteria strains.</title>
        <authorList>
            <person name="Klenk H.-P."/>
        </authorList>
    </citation>
    <scope>NUCLEOTIDE SEQUENCE [LARGE SCALE GENOMIC DNA]</scope>
    <source>
        <strain evidence="2 3">DSM 19426</strain>
    </source>
</reference>
<evidence type="ECO:0000313" key="3">
    <source>
        <dbReference type="Proteomes" id="UP001183648"/>
    </source>
</evidence>
<keyword evidence="1" id="KW-0812">Transmembrane</keyword>
<evidence type="ECO:0000256" key="1">
    <source>
        <dbReference type="SAM" id="Phobius"/>
    </source>
</evidence>
<proteinExistence type="predicted"/>
<comment type="caution">
    <text evidence="2">The sequence shown here is derived from an EMBL/GenBank/DDBJ whole genome shotgun (WGS) entry which is preliminary data.</text>
</comment>
<feature type="transmembrane region" description="Helical" evidence="1">
    <location>
        <begin position="21"/>
        <end position="47"/>
    </location>
</feature>
<keyword evidence="1" id="KW-1133">Transmembrane helix</keyword>
<dbReference type="EMBL" id="JAVDYG010000001">
    <property type="protein sequence ID" value="MDR7363123.1"/>
    <property type="molecule type" value="Genomic_DNA"/>
</dbReference>
<keyword evidence="1" id="KW-0472">Membrane</keyword>
<sequence>MNLHTLLTRLRASRRDERGATVLEWALIAAAVVVAASIIAAVIFRIIDTKSGQLEDCANQPANVECAP</sequence>
<dbReference type="RefSeq" id="WP_310303096.1">
    <property type="nucleotide sequence ID" value="NZ_BAAAPS010000010.1"/>
</dbReference>
<protein>
    <submittedName>
        <fullName evidence="2">Flp pilus assembly pilin Flp</fullName>
    </submittedName>
</protein>
<evidence type="ECO:0000313" key="2">
    <source>
        <dbReference type="EMBL" id="MDR7363123.1"/>
    </source>
</evidence>
<keyword evidence="3" id="KW-1185">Reference proteome</keyword>
<gene>
    <name evidence="2" type="ORF">J2S63_002676</name>
</gene>
<dbReference type="Proteomes" id="UP001183648">
    <property type="component" value="Unassembled WGS sequence"/>
</dbReference>
<organism evidence="2 3">
    <name type="scientific">Nocardioides marmoribigeumensis</name>
    <dbReference type="NCBI Taxonomy" id="433649"/>
    <lineage>
        <taxon>Bacteria</taxon>
        <taxon>Bacillati</taxon>
        <taxon>Actinomycetota</taxon>
        <taxon>Actinomycetes</taxon>
        <taxon>Propionibacteriales</taxon>
        <taxon>Nocardioidaceae</taxon>
        <taxon>Nocardioides</taxon>
    </lineage>
</organism>
<accession>A0ABU2BXJ5</accession>
<name>A0ABU2BXJ5_9ACTN</name>